<dbReference type="Pfam" id="PF05685">
    <property type="entry name" value="Uma2"/>
    <property type="match status" value="1"/>
</dbReference>
<name>A0A1H0LI71_9HYPH</name>
<dbReference type="PANTHER" id="PTHR36558:SF1">
    <property type="entry name" value="RESTRICTION ENDONUCLEASE DOMAIN-CONTAINING PROTEIN-RELATED"/>
    <property type="match status" value="1"/>
</dbReference>
<dbReference type="InterPro" id="IPR011335">
    <property type="entry name" value="Restrct_endonuc-II-like"/>
</dbReference>
<dbReference type="GO" id="GO:0004519">
    <property type="term" value="F:endonuclease activity"/>
    <property type="evidence" value="ECO:0007669"/>
    <property type="project" value="UniProtKB-KW"/>
</dbReference>
<reference evidence="2 3" key="1">
    <citation type="submission" date="2016-10" db="EMBL/GenBank/DDBJ databases">
        <authorList>
            <person name="de Groot N.N."/>
        </authorList>
    </citation>
    <scope>NUCLEOTIDE SEQUENCE [LARGE SCALE GENOMIC DNA]</scope>
    <source>
        <strain evidence="3">L7-484,KACC 16230,DSM 25025</strain>
    </source>
</reference>
<dbReference type="PANTHER" id="PTHR36558">
    <property type="entry name" value="GLR1098 PROTEIN"/>
    <property type="match status" value="1"/>
</dbReference>
<gene>
    <name evidence="2" type="ORF">SAMN05192530_11041</name>
</gene>
<keyword evidence="2" id="KW-0540">Nuclease</keyword>
<dbReference type="InterPro" id="IPR008538">
    <property type="entry name" value="Uma2"/>
</dbReference>
<dbReference type="Proteomes" id="UP000198793">
    <property type="component" value="Unassembled WGS sequence"/>
</dbReference>
<keyword evidence="2" id="KW-0255">Endonuclease</keyword>
<feature type="domain" description="Putative restriction endonuclease" evidence="1">
    <location>
        <begin position="11"/>
        <end position="163"/>
    </location>
</feature>
<keyword evidence="2" id="KW-0378">Hydrolase</keyword>
<protein>
    <submittedName>
        <fullName evidence="2">Endonuclease, Uma2 family (Restriction endonuclease fold)</fullName>
    </submittedName>
</protein>
<evidence type="ECO:0000313" key="2">
    <source>
        <dbReference type="EMBL" id="SDO67721.1"/>
    </source>
</evidence>
<dbReference type="STRING" id="1166073.SAMN05192530_11041"/>
<accession>A0A1H0LI71</accession>
<evidence type="ECO:0000313" key="3">
    <source>
        <dbReference type="Proteomes" id="UP000198793"/>
    </source>
</evidence>
<dbReference type="RefSeq" id="WP_090676147.1">
    <property type="nucleotide sequence ID" value="NZ_FNIT01000010.1"/>
</dbReference>
<dbReference type="CDD" id="cd06260">
    <property type="entry name" value="DUF820-like"/>
    <property type="match status" value="1"/>
</dbReference>
<dbReference type="AlphaFoldDB" id="A0A1H0LI71"/>
<proteinExistence type="predicted"/>
<dbReference type="EMBL" id="FNIT01000010">
    <property type="protein sequence ID" value="SDO67721.1"/>
    <property type="molecule type" value="Genomic_DNA"/>
</dbReference>
<sequence length="194" mass="21207">MSEAVQQTFGLEAFLAWEREQERRYELVDGVAVMMTGGTQGHALIAANIVAALRPRLRGSPCRPSGSDMRVPIPATGNARYPDVTVDCGPFDRSSHDASRPTVVFEVLSDSTGWFDQTRKLRDYDSVASIRQYVCVSQSEPRVLVWRRDGSGRLVPDAILVKGALQLDFEGLMADLSLADIYEETGLLDASAAG</sequence>
<organism evidence="2 3">
    <name type="scientific">Aureimonas jatrophae</name>
    <dbReference type="NCBI Taxonomy" id="1166073"/>
    <lineage>
        <taxon>Bacteria</taxon>
        <taxon>Pseudomonadati</taxon>
        <taxon>Pseudomonadota</taxon>
        <taxon>Alphaproteobacteria</taxon>
        <taxon>Hyphomicrobiales</taxon>
        <taxon>Aurantimonadaceae</taxon>
        <taxon>Aureimonas</taxon>
    </lineage>
</organism>
<dbReference type="SUPFAM" id="SSF52980">
    <property type="entry name" value="Restriction endonuclease-like"/>
    <property type="match status" value="1"/>
</dbReference>
<keyword evidence="3" id="KW-1185">Reference proteome</keyword>
<evidence type="ECO:0000259" key="1">
    <source>
        <dbReference type="Pfam" id="PF05685"/>
    </source>
</evidence>
<dbReference type="InterPro" id="IPR012296">
    <property type="entry name" value="Nuclease_put_TT1808"/>
</dbReference>
<dbReference type="OrthoDB" id="155284at2"/>
<dbReference type="Gene3D" id="3.90.1570.10">
    <property type="entry name" value="tt1808, chain A"/>
    <property type="match status" value="1"/>
</dbReference>